<reference evidence="13 14" key="1">
    <citation type="submission" date="2020-07" db="EMBL/GenBank/DDBJ databases">
        <authorList>
            <person name="Li M."/>
        </authorList>
    </citation>
    <scope>NUCLEOTIDE SEQUENCE [LARGE SCALE GENOMIC DNA]</scope>
    <source>
        <strain evidence="13 14">DSM 23284</strain>
    </source>
</reference>
<feature type="signal peptide" evidence="12">
    <location>
        <begin position="1"/>
        <end position="27"/>
    </location>
</feature>
<reference evidence="13 14" key="2">
    <citation type="submission" date="2020-08" db="EMBL/GenBank/DDBJ databases">
        <title>Stappia taiwanensis sp. nov., isolated from a coastal thermal spring.</title>
        <authorList>
            <person name="Kampfer P."/>
        </authorList>
    </citation>
    <scope>NUCLEOTIDE SEQUENCE [LARGE SCALE GENOMIC DNA]</scope>
    <source>
        <strain evidence="13 14">DSM 23284</strain>
    </source>
</reference>
<keyword evidence="3 10" id="KW-0285">Flavoprotein</keyword>
<evidence type="ECO:0000256" key="8">
    <source>
        <dbReference type="ARBA" id="ARBA00031306"/>
    </source>
</evidence>
<evidence type="ECO:0000313" key="13">
    <source>
        <dbReference type="EMBL" id="MBA4613357.1"/>
    </source>
</evidence>
<evidence type="ECO:0000313" key="14">
    <source>
        <dbReference type="Proteomes" id="UP000559404"/>
    </source>
</evidence>
<keyword evidence="6 10" id="KW-0274">FAD</keyword>
<dbReference type="PANTHER" id="PTHR30040">
    <property type="entry name" value="THIAMINE BIOSYNTHESIS LIPOPROTEIN APBE"/>
    <property type="match status" value="1"/>
</dbReference>
<evidence type="ECO:0000256" key="7">
    <source>
        <dbReference type="ARBA" id="ARBA00022842"/>
    </source>
</evidence>
<dbReference type="Proteomes" id="UP000559404">
    <property type="component" value="Unassembled WGS sequence"/>
</dbReference>
<evidence type="ECO:0000256" key="4">
    <source>
        <dbReference type="ARBA" id="ARBA00022679"/>
    </source>
</evidence>
<dbReference type="Gene3D" id="3.10.520.10">
    <property type="entry name" value="ApbE-like domains"/>
    <property type="match status" value="1"/>
</dbReference>
<keyword evidence="12" id="KW-0732">Signal</keyword>
<dbReference type="SUPFAM" id="SSF143631">
    <property type="entry name" value="ApbE-like"/>
    <property type="match status" value="1"/>
</dbReference>
<dbReference type="PIRSF" id="PIRSF006268">
    <property type="entry name" value="ApbE"/>
    <property type="match status" value="1"/>
</dbReference>
<dbReference type="PROSITE" id="PS51318">
    <property type="entry name" value="TAT"/>
    <property type="match status" value="1"/>
</dbReference>
<evidence type="ECO:0000256" key="12">
    <source>
        <dbReference type="SAM" id="SignalP"/>
    </source>
</evidence>
<evidence type="ECO:0000256" key="10">
    <source>
        <dbReference type="PIRNR" id="PIRNR006268"/>
    </source>
</evidence>
<dbReference type="InterPro" id="IPR024932">
    <property type="entry name" value="ApbE"/>
</dbReference>
<sequence length="336" mass="34385">MTTSPLSRRRFLMISAAAVGVAGAAGAALALPAQAGVQQVRWRGIALGAAAEIRLMTTDTAQADALLAATEREIRRLEAIFSLHDASSALARLNRDGRLDGPPLEMVELLALSARLHGATDGAFDPSIQPLWALHAESHAATGKAPSAEAIAKAHRLVGFDKVGIDSDGIRFGQTGMALTLNGIAQGFITDRISALLRAGGMTDLVVDMGEIRANGTNGGTGGWPVRLDPDHSAGSAAERLQLVDRAVASSHARGTTFDKDGLAGHILDPRTGAPTKSSITGASVVAGNAALADGLSTAALVAGEATFAEALQAFPGTRARLVAADGTARWLKAEG</sequence>
<keyword evidence="14" id="KW-1185">Reference proteome</keyword>
<comment type="catalytic activity">
    <reaction evidence="9 10">
        <text>L-threonyl-[protein] + FAD = FMN-L-threonyl-[protein] + AMP + H(+)</text>
        <dbReference type="Rhea" id="RHEA:36847"/>
        <dbReference type="Rhea" id="RHEA-COMP:11060"/>
        <dbReference type="Rhea" id="RHEA-COMP:11061"/>
        <dbReference type="ChEBI" id="CHEBI:15378"/>
        <dbReference type="ChEBI" id="CHEBI:30013"/>
        <dbReference type="ChEBI" id="CHEBI:57692"/>
        <dbReference type="ChEBI" id="CHEBI:74257"/>
        <dbReference type="ChEBI" id="CHEBI:456215"/>
        <dbReference type="EC" id="2.7.1.180"/>
    </reaction>
</comment>
<protein>
    <recommendedName>
        <fullName evidence="2 10">FAD:protein FMN transferase</fullName>
        <ecNumber evidence="1 10">2.7.1.180</ecNumber>
    </recommendedName>
    <alternativeName>
        <fullName evidence="8 10">Flavin transferase</fullName>
    </alternativeName>
</protein>
<feature type="binding site" evidence="11">
    <location>
        <position position="294"/>
    </location>
    <ligand>
        <name>Mg(2+)</name>
        <dbReference type="ChEBI" id="CHEBI:18420"/>
    </ligand>
</feature>
<keyword evidence="4 10" id="KW-0808">Transferase</keyword>
<comment type="caution">
    <text evidence="13">The sequence shown here is derived from an EMBL/GenBank/DDBJ whole genome shotgun (WGS) entry which is preliminary data.</text>
</comment>
<dbReference type="InterPro" id="IPR006311">
    <property type="entry name" value="TAT_signal"/>
</dbReference>
<name>A0A838XUG4_9HYPH</name>
<proteinExistence type="inferred from homology"/>
<dbReference type="AlphaFoldDB" id="A0A838XUG4"/>
<evidence type="ECO:0000256" key="2">
    <source>
        <dbReference type="ARBA" id="ARBA00016337"/>
    </source>
</evidence>
<dbReference type="RefSeq" id="WP_181761556.1">
    <property type="nucleotide sequence ID" value="NZ_BMCR01000001.1"/>
</dbReference>
<keyword evidence="7 10" id="KW-0460">Magnesium</keyword>
<accession>A0A838XUG4</accession>
<comment type="cofactor">
    <cofactor evidence="11">
        <name>Mg(2+)</name>
        <dbReference type="ChEBI" id="CHEBI:18420"/>
    </cofactor>
    <cofactor evidence="11">
        <name>Mn(2+)</name>
        <dbReference type="ChEBI" id="CHEBI:29035"/>
    </cofactor>
    <text evidence="11">Magnesium. Can also use manganese.</text>
</comment>
<evidence type="ECO:0000256" key="9">
    <source>
        <dbReference type="ARBA" id="ARBA00048540"/>
    </source>
</evidence>
<organism evidence="13 14">
    <name type="scientific">Stappia taiwanensis</name>
    <dbReference type="NCBI Taxonomy" id="992267"/>
    <lineage>
        <taxon>Bacteria</taxon>
        <taxon>Pseudomonadati</taxon>
        <taxon>Pseudomonadota</taxon>
        <taxon>Alphaproteobacteria</taxon>
        <taxon>Hyphomicrobiales</taxon>
        <taxon>Stappiaceae</taxon>
        <taxon>Stappia</taxon>
    </lineage>
</organism>
<feature type="chain" id="PRO_5039910398" description="FAD:protein FMN transferase" evidence="12">
    <location>
        <begin position="28"/>
        <end position="336"/>
    </location>
</feature>
<dbReference type="GO" id="GO:0046872">
    <property type="term" value="F:metal ion binding"/>
    <property type="evidence" value="ECO:0007669"/>
    <property type="project" value="UniProtKB-UniRule"/>
</dbReference>
<evidence type="ECO:0000256" key="1">
    <source>
        <dbReference type="ARBA" id="ARBA00011955"/>
    </source>
</evidence>
<feature type="binding site" evidence="11">
    <location>
        <position position="183"/>
    </location>
    <ligand>
        <name>Mg(2+)</name>
        <dbReference type="ChEBI" id="CHEBI:18420"/>
    </ligand>
</feature>
<dbReference type="EMBL" id="JACEON010000018">
    <property type="protein sequence ID" value="MBA4613357.1"/>
    <property type="molecule type" value="Genomic_DNA"/>
</dbReference>
<keyword evidence="5 10" id="KW-0479">Metal-binding</keyword>
<gene>
    <name evidence="13" type="ORF">H1W37_16980</name>
</gene>
<dbReference type="EC" id="2.7.1.180" evidence="1 10"/>
<dbReference type="InterPro" id="IPR003374">
    <property type="entry name" value="ApbE-like_sf"/>
</dbReference>
<evidence type="ECO:0000256" key="6">
    <source>
        <dbReference type="ARBA" id="ARBA00022827"/>
    </source>
</evidence>
<dbReference type="Pfam" id="PF02424">
    <property type="entry name" value="ApbE"/>
    <property type="match status" value="1"/>
</dbReference>
<evidence type="ECO:0000256" key="11">
    <source>
        <dbReference type="PIRSR" id="PIRSR006268-2"/>
    </source>
</evidence>
<dbReference type="GO" id="GO:0016740">
    <property type="term" value="F:transferase activity"/>
    <property type="evidence" value="ECO:0007669"/>
    <property type="project" value="UniProtKB-UniRule"/>
</dbReference>
<dbReference type="PANTHER" id="PTHR30040:SF2">
    <property type="entry name" value="FAD:PROTEIN FMN TRANSFERASE"/>
    <property type="match status" value="1"/>
</dbReference>
<comment type="similarity">
    <text evidence="10">Belongs to the ApbE family.</text>
</comment>
<evidence type="ECO:0000256" key="5">
    <source>
        <dbReference type="ARBA" id="ARBA00022723"/>
    </source>
</evidence>
<feature type="binding site" evidence="11">
    <location>
        <position position="298"/>
    </location>
    <ligand>
        <name>Mg(2+)</name>
        <dbReference type="ChEBI" id="CHEBI:18420"/>
    </ligand>
</feature>
<evidence type="ECO:0000256" key="3">
    <source>
        <dbReference type="ARBA" id="ARBA00022630"/>
    </source>
</evidence>